<evidence type="ECO:0000313" key="6">
    <source>
        <dbReference type="EMBL" id="MCE8047003.1"/>
    </source>
</evidence>
<comment type="caution">
    <text evidence="6">The sequence shown here is derived from an EMBL/GenBank/DDBJ whole genome shotgun (WGS) entry which is preliminary data.</text>
</comment>
<evidence type="ECO:0000256" key="1">
    <source>
        <dbReference type="ARBA" id="ARBA00007074"/>
    </source>
</evidence>
<reference evidence="6 7" key="1">
    <citation type="journal article" date="2021" name="Front. Microbiol.">
        <title>Aerobic Denitrification and Heterotrophic Sulfur Oxidation in the Genus Halomonas Revealed by Six Novel Species Characterizations and Genome-Based Analysis.</title>
        <authorList>
            <person name="Wang L."/>
            <person name="Shao Z."/>
        </authorList>
    </citation>
    <scope>NUCLEOTIDE SEQUENCE [LARGE SCALE GENOMIC DNA]</scope>
    <source>
        <strain evidence="6 7">MCCC 1A05748</strain>
    </source>
</reference>
<gene>
    <name evidence="6" type="ORF">HOP60_09710</name>
</gene>
<protein>
    <recommendedName>
        <fullName evidence="5">NlpC/P60 domain-containing protein</fullName>
    </recommendedName>
</protein>
<accession>A0ABS9B525</accession>
<dbReference type="PROSITE" id="PS51935">
    <property type="entry name" value="NLPC_P60"/>
    <property type="match status" value="1"/>
</dbReference>
<dbReference type="InterPro" id="IPR000064">
    <property type="entry name" value="NLP_P60_dom"/>
</dbReference>
<evidence type="ECO:0000256" key="2">
    <source>
        <dbReference type="ARBA" id="ARBA00022670"/>
    </source>
</evidence>
<evidence type="ECO:0000256" key="4">
    <source>
        <dbReference type="ARBA" id="ARBA00022807"/>
    </source>
</evidence>
<keyword evidence="4" id="KW-0788">Thiol protease</keyword>
<feature type="domain" description="NlpC/P60" evidence="5">
    <location>
        <begin position="1"/>
        <end position="135"/>
    </location>
</feature>
<keyword evidence="3" id="KW-0378">Hydrolase</keyword>
<sequence>MTPLEFAAGAIGTPFRPHGRGPDYYDCYGLVAKAYREVLGLELPDYVSEYPRFKDHDRLSEVVAGACVHDWQAVDDPQPMDAVVIYRGGRPMHIGLYLGDGQVLHIEHGIEAVAEPVTAFRIEGFYRPRKARPCA</sequence>
<keyword evidence="7" id="KW-1185">Reference proteome</keyword>
<comment type="similarity">
    <text evidence="1">Belongs to the peptidase C40 family.</text>
</comment>
<evidence type="ECO:0000256" key="3">
    <source>
        <dbReference type="ARBA" id="ARBA00022801"/>
    </source>
</evidence>
<proteinExistence type="inferred from homology"/>
<organism evidence="6 7">
    <name type="scientific">Billgrantia desiderata</name>
    <dbReference type="NCBI Taxonomy" id="52021"/>
    <lineage>
        <taxon>Bacteria</taxon>
        <taxon>Pseudomonadati</taxon>
        <taxon>Pseudomonadota</taxon>
        <taxon>Gammaproteobacteria</taxon>
        <taxon>Oceanospirillales</taxon>
        <taxon>Halomonadaceae</taxon>
        <taxon>Billgrantia</taxon>
    </lineage>
</organism>
<keyword evidence="2" id="KW-0645">Protease</keyword>
<evidence type="ECO:0000259" key="5">
    <source>
        <dbReference type="PROSITE" id="PS51935"/>
    </source>
</evidence>
<evidence type="ECO:0000313" key="7">
    <source>
        <dbReference type="Proteomes" id="UP001320154"/>
    </source>
</evidence>
<dbReference type="Pfam" id="PF00877">
    <property type="entry name" value="NLPC_P60"/>
    <property type="match status" value="1"/>
</dbReference>
<dbReference type="RefSeq" id="WP_234250474.1">
    <property type="nucleotide sequence ID" value="NZ_JABFTQ010000005.1"/>
</dbReference>
<dbReference type="SUPFAM" id="SSF54001">
    <property type="entry name" value="Cysteine proteinases"/>
    <property type="match status" value="1"/>
</dbReference>
<name>A0ABS9B525_9GAMM</name>
<dbReference type="Gene3D" id="3.90.1720.10">
    <property type="entry name" value="endopeptidase domain like (from Nostoc punctiforme)"/>
    <property type="match status" value="1"/>
</dbReference>
<dbReference type="InterPro" id="IPR038765">
    <property type="entry name" value="Papain-like_cys_pep_sf"/>
</dbReference>
<dbReference type="EMBL" id="JABFTQ010000005">
    <property type="protein sequence ID" value="MCE8047003.1"/>
    <property type="molecule type" value="Genomic_DNA"/>
</dbReference>
<dbReference type="Proteomes" id="UP001320154">
    <property type="component" value="Unassembled WGS sequence"/>
</dbReference>